<dbReference type="GO" id="GO:0004479">
    <property type="term" value="F:methionyl-tRNA formyltransferase activity"/>
    <property type="evidence" value="ECO:0007669"/>
    <property type="project" value="UniProtKB-UniRule"/>
</dbReference>
<comment type="caution">
    <text evidence="11">The sequence shown here is derived from an EMBL/GenBank/DDBJ whole genome shotgun (WGS) entry which is preliminary data.</text>
</comment>
<name>A0A927GZ56_9BACL</name>
<keyword evidence="6 8" id="KW-0648">Protein biosynthesis</keyword>
<gene>
    <name evidence="8" type="primary">fmt</name>
    <name evidence="11" type="ORF">IDH45_11635</name>
</gene>
<dbReference type="PROSITE" id="PS00373">
    <property type="entry name" value="GART"/>
    <property type="match status" value="1"/>
</dbReference>
<dbReference type="HAMAP" id="MF_00182">
    <property type="entry name" value="Formyl_trans"/>
    <property type="match status" value="1"/>
</dbReference>
<evidence type="ECO:0000259" key="10">
    <source>
        <dbReference type="Pfam" id="PF02911"/>
    </source>
</evidence>
<protein>
    <recommendedName>
        <fullName evidence="4 8">Methionyl-tRNA formyltransferase</fullName>
        <ecNumber evidence="3 8">2.1.2.9</ecNumber>
    </recommendedName>
</protein>
<evidence type="ECO:0000313" key="11">
    <source>
        <dbReference type="EMBL" id="MBD2862636.1"/>
    </source>
</evidence>
<dbReference type="InterPro" id="IPR037022">
    <property type="entry name" value="Formyl_trans_C_sf"/>
</dbReference>
<dbReference type="NCBIfam" id="TIGR00460">
    <property type="entry name" value="fmt"/>
    <property type="match status" value="1"/>
</dbReference>
<comment type="similarity">
    <text evidence="2 8">Belongs to the Fmt family.</text>
</comment>
<dbReference type="CDD" id="cd08704">
    <property type="entry name" value="Met_tRNA_FMT_C"/>
    <property type="match status" value="1"/>
</dbReference>
<evidence type="ECO:0000256" key="6">
    <source>
        <dbReference type="ARBA" id="ARBA00022917"/>
    </source>
</evidence>
<dbReference type="InterPro" id="IPR011034">
    <property type="entry name" value="Formyl_transferase-like_C_sf"/>
</dbReference>
<dbReference type="EMBL" id="JACXJA010000014">
    <property type="protein sequence ID" value="MBD2862636.1"/>
    <property type="molecule type" value="Genomic_DNA"/>
</dbReference>
<dbReference type="InterPro" id="IPR044135">
    <property type="entry name" value="Met-tRNA-FMT_C"/>
</dbReference>
<dbReference type="RefSeq" id="WP_190927718.1">
    <property type="nucleotide sequence ID" value="NZ_JACXJA010000014.1"/>
</dbReference>
<feature type="domain" description="Formyl transferase C-terminal" evidence="10">
    <location>
        <begin position="203"/>
        <end position="306"/>
    </location>
</feature>
<dbReference type="EC" id="2.1.2.9" evidence="3 8"/>
<dbReference type="PANTHER" id="PTHR11138:SF5">
    <property type="entry name" value="METHIONYL-TRNA FORMYLTRANSFERASE, MITOCHONDRIAL"/>
    <property type="match status" value="1"/>
</dbReference>
<evidence type="ECO:0000256" key="7">
    <source>
        <dbReference type="ARBA" id="ARBA00048558"/>
    </source>
</evidence>
<evidence type="ECO:0000259" key="9">
    <source>
        <dbReference type="Pfam" id="PF00551"/>
    </source>
</evidence>
<evidence type="ECO:0000256" key="1">
    <source>
        <dbReference type="ARBA" id="ARBA00002606"/>
    </source>
</evidence>
<dbReference type="AlphaFoldDB" id="A0A927GZ56"/>
<dbReference type="InterPro" id="IPR036477">
    <property type="entry name" value="Formyl_transf_N_sf"/>
</dbReference>
<dbReference type="Pfam" id="PF00551">
    <property type="entry name" value="Formyl_trans_N"/>
    <property type="match status" value="1"/>
</dbReference>
<proteinExistence type="inferred from homology"/>
<feature type="domain" description="Formyl transferase N-terminal" evidence="9">
    <location>
        <begin position="1"/>
        <end position="177"/>
    </location>
</feature>
<evidence type="ECO:0000256" key="2">
    <source>
        <dbReference type="ARBA" id="ARBA00010699"/>
    </source>
</evidence>
<evidence type="ECO:0000256" key="5">
    <source>
        <dbReference type="ARBA" id="ARBA00022679"/>
    </source>
</evidence>
<comment type="function">
    <text evidence="1 8">Attaches a formyl group to the free amino group of methionyl-tRNA(fMet). The formyl group appears to play a dual role in the initiator identity of N-formylmethionyl-tRNA by promoting its recognition by IF2 and preventing the misappropriation of this tRNA by the elongation apparatus.</text>
</comment>
<dbReference type="InterPro" id="IPR001555">
    <property type="entry name" value="GART_AS"/>
</dbReference>
<dbReference type="SUPFAM" id="SSF50486">
    <property type="entry name" value="FMT C-terminal domain-like"/>
    <property type="match status" value="1"/>
</dbReference>
<sequence>MNVVFMGTPDFAVPSLQVLLEQGYNVVAVVTQPDRPKGRKRELAPTPVKAEAMKHGIPVLQPVKLRDPAAVEEVSSFKPDLIVTAAYGQILPKSLLAVPQHGCINVHGSLLPKYRGGAPIQHAVMNGEPVTGVTIMYMAAGLDTGDMISNVEVPITDEDTAGTLFDKLSVAGAELLRTTLPELLAGRIQAVQQNEADATYSPNISREDERIDWTKSSLQLFNQIRGLNPMPGAFTLLHGEVFKVWASRKPADDERTNGSAGKVRPGTVLQMTDDGLEVATGSGSIWLTHVQPAGKKAMSVSDLKRGTPIAKGTVLGETN</sequence>
<evidence type="ECO:0000256" key="8">
    <source>
        <dbReference type="HAMAP-Rule" id="MF_00182"/>
    </source>
</evidence>
<dbReference type="Gene3D" id="3.10.25.10">
    <property type="entry name" value="Formyl transferase, C-terminal domain"/>
    <property type="match status" value="1"/>
</dbReference>
<dbReference type="PANTHER" id="PTHR11138">
    <property type="entry name" value="METHIONYL-TRNA FORMYLTRANSFERASE"/>
    <property type="match status" value="1"/>
</dbReference>
<organism evidence="11 12">
    <name type="scientific">Paenibacillus oceani</name>
    <dbReference type="NCBI Taxonomy" id="2772510"/>
    <lineage>
        <taxon>Bacteria</taxon>
        <taxon>Bacillati</taxon>
        <taxon>Bacillota</taxon>
        <taxon>Bacilli</taxon>
        <taxon>Bacillales</taxon>
        <taxon>Paenibacillaceae</taxon>
        <taxon>Paenibacillus</taxon>
    </lineage>
</organism>
<dbReference type="InterPro" id="IPR041711">
    <property type="entry name" value="Met-tRNA-FMT_N"/>
</dbReference>
<dbReference type="FunFam" id="3.40.50.170:FF:000004">
    <property type="entry name" value="Methionyl-tRNA formyltransferase"/>
    <property type="match status" value="1"/>
</dbReference>
<dbReference type="InterPro" id="IPR002376">
    <property type="entry name" value="Formyl_transf_N"/>
</dbReference>
<dbReference type="InterPro" id="IPR005793">
    <property type="entry name" value="Formyl_trans_C"/>
</dbReference>
<comment type="catalytic activity">
    <reaction evidence="7 8">
        <text>L-methionyl-tRNA(fMet) + (6R)-10-formyltetrahydrofolate = N-formyl-L-methionyl-tRNA(fMet) + (6S)-5,6,7,8-tetrahydrofolate + H(+)</text>
        <dbReference type="Rhea" id="RHEA:24380"/>
        <dbReference type="Rhea" id="RHEA-COMP:9952"/>
        <dbReference type="Rhea" id="RHEA-COMP:9953"/>
        <dbReference type="ChEBI" id="CHEBI:15378"/>
        <dbReference type="ChEBI" id="CHEBI:57453"/>
        <dbReference type="ChEBI" id="CHEBI:78530"/>
        <dbReference type="ChEBI" id="CHEBI:78844"/>
        <dbReference type="ChEBI" id="CHEBI:195366"/>
        <dbReference type="EC" id="2.1.2.9"/>
    </reaction>
</comment>
<evidence type="ECO:0000313" key="12">
    <source>
        <dbReference type="Proteomes" id="UP000639396"/>
    </source>
</evidence>
<dbReference type="GO" id="GO:0005829">
    <property type="term" value="C:cytosol"/>
    <property type="evidence" value="ECO:0007669"/>
    <property type="project" value="TreeGrafter"/>
</dbReference>
<dbReference type="Proteomes" id="UP000639396">
    <property type="component" value="Unassembled WGS sequence"/>
</dbReference>
<keyword evidence="5 8" id="KW-0808">Transferase</keyword>
<dbReference type="Pfam" id="PF02911">
    <property type="entry name" value="Formyl_trans_C"/>
    <property type="match status" value="1"/>
</dbReference>
<reference evidence="11" key="1">
    <citation type="submission" date="2020-09" db="EMBL/GenBank/DDBJ databases">
        <title>A novel bacterium of genus Paenibacillus, isolated from South China Sea.</title>
        <authorList>
            <person name="Huang H."/>
            <person name="Mo K."/>
            <person name="Hu Y."/>
        </authorList>
    </citation>
    <scope>NUCLEOTIDE SEQUENCE</scope>
    <source>
        <strain evidence="11">IB182363</strain>
    </source>
</reference>
<dbReference type="InterPro" id="IPR005794">
    <property type="entry name" value="Fmt"/>
</dbReference>
<evidence type="ECO:0000256" key="4">
    <source>
        <dbReference type="ARBA" id="ARBA00016014"/>
    </source>
</evidence>
<evidence type="ECO:0000256" key="3">
    <source>
        <dbReference type="ARBA" id="ARBA00012261"/>
    </source>
</evidence>
<keyword evidence="12" id="KW-1185">Reference proteome</keyword>
<dbReference type="SUPFAM" id="SSF53328">
    <property type="entry name" value="Formyltransferase"/>
    <property type="match status" value="1"/>
</dbReference>
<feature type="binding site" evidence="8">
    <location>
        <begin position="109"/>
        <end position="112"/>
    </location>
    <ligand>
        <name>(6S)-5,6,7,8-tetrahydrofolate</name>
        <dbReference type="ChEBI" id="CHEBI:57453"/>
    </ligand>
</feature>
<dbReference type="CDD" id="cd08646">
    <property type="entry name" value="FMT_core_Met-tRNA-FMT_N"/>
    <property type="match status" value="1"/>
</dbReference>
<dbReference type="Gene3D" id="3.40.50.170">
    <property type="entry name" value="Formyl transferase, N-terminal domain"/>
    <property type="match status" value="1"/>
</dbReference>
<accession>A0A927GZ56</accession>